<evidence type="ECO:0000313" key="4">
    <source>
        <dbReference type="EMBL" id="KAG8230569.1"/>
    </source>
</evidence>
<dbReference type="InterPro" id="IPR001542">
    <property type="entry name" value="Defensin_invertebrate/fungal"/>
</dbReference>
<gene>
    <name evidence="4" type="ORF">J437_LFUL010775</name>
</gene>
<evidence type="ECO:0000256" key="2">
    <source>
        <dbReference type="SAM" id="SignalP"/>
    </source>
</evidence>
<name>A0A8K0P4F6_LADFU</name>
<keyword evidence="1" id="KW-1015">Disulfide bond</keyword>
<dbReference type="Gene3D" id="3.30.30.10">
    <property type="entry name" value="Knottin, scorpion toxin-like"/>
    <property type="match status" value="1"/>
</dbReference>
<dbReference type="GO" id="GO:0051707">
    <property type="term" value="P:response to other organism"/>
    <property type="evidence" value="ECO:0007669"/>
    <property type="project" value="UniProtKB-ARBA"/>
</dbReference>
<comment type="caution">
    <text evidence="4">The sequence shown here is derived from an EMBL/GenBank/DDBJ whole genome shotgun (WGS) entry which is preliminary data.</text>
</comment>
<sequence length="74" mass="8372">MSKEPKKMKLYLNLLLIVGMLMVMSTFTENSGGAYAGFGCPFDQYRCHQHCQTIGRRGGYCGNSFKTTCICYRN</sequence>
<feature type="domain" description="Invertebrate defensins family profile" evidence="3">
    <location>
        <begin position="37"/>
        <end position="73"/>
    </location>
</feature>
<dbReference type="PROSITE" id="PS51378">
    <property type="entry name" value="INVERT_DEFENSINS"/>
    <property type="match status" value="1"/>
</dbReference>
<dbReference type="OrthoDB" id="6476875at2759"/>
<evidence type="ECO:0000256" key="1">
    <source>
        <dbReference type="ARBA" id="ARBA00023157"/>
    </source>
</evidence>
<proteinExistence type="predicted"/>
<protein>
    <recommendedName>
        <fullName evidence="3">Invertebrate defensins family profile domain-containing protein</fullName>
    </recommendedName>
</protein>
<dbReference type="Proteomes" id="UP000792457">
    <property type="component" value="Unassembled WGS sequence"/>
</dbReference>
<keyword evidence="2" id="KW-0732">Signal</keyword>
<accession>A0A8K0P4F6</accession>
<dbReference type="InterPro" id="IPR036574">
    <property type="entry name" value="Scorpion_toxin-like_sf"/>
</dbReference>
<organism evidence="4 5">
    <name type="scientific">Ladona fulva</name>
    <name type="common">Scarce chaser dragonfly</name>
    <name type="synonym">Libellula fulva</name>
    <dbReference type="NCBI Taxonomy" id="123851"/>
    <lineage>
        <taxon>Eukaryota</taxon>
        <taxon>Metazoa</taxon>
        <taxon>Ecdysozoa</taxon>
        <taxon>Arthropoda</taxon>
        <taxon>Hexapoda</taxon>
        <taxon>Insecta</taxon>
        <taxon>Pterygota</taxon>
        <taxon>Palaeoptera</taxon>
        <taxon>Odonata</taxon>
        <taxon>Epiprocta</taxon>
        <taxon>Anisoptera</taxon>
        <taxon>Libelluloidea</taxon>
        <taxon>Libellulidae</taxon>
        <taxon>Ladona</taxon>
    </lineage>
</organism>
<dbReference type="Pfam" id="PF01097">
    <property type="entry name" value="Defensin_2"/>
    <property type="match status" value="1"/>
</dbReference>
<dbReference type="AlphaFoldDB" id="A0A8K0P4F6"/>
<reference evidence="4" key="2">
    <citation type="submission" date="2017-10" db="EMBL/GenBank/DDBJ databases">
        <title>Ladona fulva Genome sequencing and assembly.</title>
        <authorList>
            <person name="Murali S."/>
            <person name="Richards S."/>
            <person name="Bandaranaike D."/>
            <person name="Bellair M."/>
            <person name="Blankenburg K."/>
            <person name="Chao H."/>
            <person name="Dinh H."/>
            <person name="Doddapaneni H."/>
            <person name="Dugan-Rocha S."/>
            <person name="Elkadiri S."/>
            <person name="Gnanaolivu R."/>
            <person name="Hernandez B."/>
            <person name="Skinner E."/>
            <person name="Javaid M."/>
            <person name="Lee S."/>
            <person name="Li M."/>
            <person name="Ming W."/>
            <person name="Munidasa M."/>
            <person name="Muniz J."/>
            <person name="Nguyen L."/>
            <person name="Hughes D."/>
            <person name="Osuji N."/>
            <person name="Pu L.-L."/>
            <person name="Puazo M."/>
            <person name="Qu C."/>
            <person name="Quiroz J."/>
            <person name="Raj R."/>
            <person name="Weissenberger G."/>
            <person name="Xin Y."/>
            <person name="Zou X."/>
            <person name="Han Y."/>
            <person name="Worley K."/>
            <person name="Muzny D."/>
            <person name="Gibbs R."/>
        </authorList>
    </citation>
    <scope>NUCLEOTIDE SEQUENCE</scope>
    <source>
        <strain evidence="4">Sampled in the wild</strain>
    </source>
</reference>
<dbReference type="EMBL" id="KZ308497">
    <property type="protein sequence ID" value="KAG8230569.1"/>
    <property type="molecule type" value="Genomic_DNA"/>
</dbReference>
<reference evidence="4" key="1">
    <citation type="submission" date="2013-04" db="EMBL/GenBank/DDBJ databases">
        <authorList>
            <person name="Qu J."/>
            <person name="Murali S.C."/>
            <person name="Bandaranaike D."/>
            <person name="Bellair M."/>
            <person name="Blankenburg K."/>
            <person name="Chao H."/>
            <person name="Dinh H."/>
            <person name="Doddapaneni H."/>
            <person name="Downs B."/>
            <person name="Dugan-Rocha S."/>
            <person name="Elkadiri S."/>
            <person name="Gnanaolivu R.D."/>
            <person name="Hernandez B."/>
            <person name="Javaid M."/>
            <person name="Jayaseelan J.C."/>
            <person name="Lee S."/>
            <person name="Li M."/>
            <person name="Ming W."/>
            <person name="Munidasa M."/>
            <person name="Muniz J."/>
            <person name="Nguyen L."/>
            <person name="Ongeri F."/>
            <person name="Osuji N."/>
            <person name="Pu L.-L."/>
            <person name="Puazo M."/>
            <person name="Qu C."/>
            <person name="Quiroz J."/>
            <person name="Raj R."/>
            <person name="Weissenberger G."/>
            <person name="Xin Y."/>
            <person name="Zou X."/>
            <person name="Han Y."/>
            <person name="Richards S."/>
            <person name="Worley K."/>
            <person name="Muzny D."/>
            <person name="Gibbs R."/>
        </authorList>
    </citation>
    <scope>NUCLEOTIDE SEQUENCE</scope>
    <source>
        <strain evidence="4">Sampled in the wild</strain>
    </source>
</reference>
<evidence type="ECO:0000313" key="5">
    <source>
        <dbReference type="Proteomes" id="UP000792457"/>
    </source>
</evidence>
<dbReference type="SUPFAM" id="SSF57095">
    <property type="entry name" value="Scorpion toxin-like"/>
    <property type="match status" value="1"/>
</dbReference>
<dbReference type="GO" id="GO:0006952">
    <property type="term" value="P:defense response"/>
    <property type="evidence" value="ECO:0007669"/>
    <property type="project" value="InterPro"/>
</dbReference>
<feature type="signal peptide" evidence="2">
    <location>
        <begin position="1"/>
        <end position="28"/>
    </location>
</feature>
<feature type="chain" id="PRO_5035422378" description="Invertebrate defensins family profile domain-containing protein" evidence="2">
    <location>
        <begin position="29"/>
        <end position="74"/>
    </location>
</feature>
<evidence type="ECO:0000259" key="3">
    <source>
        <dbReference type="PROSITE" id="PS51378"/>
    </source>
</evidence>
<keyword evidence="5" id="KW-1185">Reference proteome</keyword>